<feature type="region of interest" description="Disordered" evidence="3">
    <location>
        <begin position="486"/>
        <end position="507"/>
    </location>
</feature>
<dbReference type="SUPFAM" id="SSF50044">
    <property type="entry name" value="SH3-domain"/>
    <property type="match status" value="1"/>
</dbReference>
<feature type="compositionally biased region" description="Gly residues" evidence="3">
    <location>
        <begin position="244"/>
        <end position="260"/>
    </location>
</feature>
<dbReference type="InterPro" id="IPR001452">
    <property type="entry name" value="SH3_domain"/>
</dbReference>
<dbReference type="Gene3D" id="2.30.30.40">
    <property type="entry name" value="SH3 Domains"/>
    <property type="match status" value="1"/>
</dbReference>
<accession>A0AAW0GIQ7</accession>
<keyword evidence="4" id="KW-1133">Transmembrane helix</keyword>
<dbReference type="Proteomes" id="UP001385951">
    <property type="component" value="Unassembled WGS sequence"/>
</dbReference>
<keyword evidence="4" id="KW-0812">Transmembrane</keyword>
<evidence type="ECO:0000256" key="3">
    <source>
        <dbReference type="SAM" id="MobiDB-lite"/>
    </source>
</evidence>
<proteinExistence type="predicted"/>
<keyword evidence="7" id="KW-1185">Reference proteome</keyword>
<feature type="compositionally biased region" description="Low complexity" evidence="3">
    <location>
        <begin position="408"/>
        <end position="430"/>
    </location>
</feature>
<feature type="compositionally biased region" description="Low complexity" evidence="3">
    <location>
        <begin position="213"/>
        <end position="243"/>
    </location>
</feature>
<comment type="caution">
    <text evidence="6">The sequence shown here is derived from an EMBL/GenBank/DDBJ whole genome shotgun (WGS) entry which is preliminary data.</text>
</comment>
<reference evidence="6 7" key="1">
    <citation type="submission" date="2022-09" db="EMBL/GenBank/DDBJ databases">
        <authorList>
            <person name="Palmer J.M."/>
        </authorList>
    </citation>
    <scope>NUCLEOTIDE SEQUENCE [LARGE SCALE GENOMIC DNA]</scope>
    <source>
        <strain evidence="6 7">DSM 7382</strain>
    </source>
</reference>
<gene>
    <name evidence="6" type="ORF">QCA50_006772</name>
</gene>
<feature type="domain" description="SH3" evidence="5">
    <location>
        <begin position="544"/>
        <end position="605"/>
    </location>
</feature>
<feature type="compositionally biased region" description="Low complexity" evidence="3">
    <location>
        <begin position="87"/>
        <end position="102"/>
    </location>
</feature>
<sequence>MHDSDSMKMRRVHRERHLEERALIEINLGNPSKPLIELPVNLPTIPVIGSLLAPLITPLIGGPGTTTTAAATTTAATVATQSPTQANTPTTTSSGGSTSNGSNNGGTTSGGTTSGGDTSGSGTSGDNSSGGSGSSNSNGSSTGNNSSGNGSGSASSQSSASGATSPSRTVSPNQSGASSIPSGSNANDTGLPQATTSPNVQAMNVQDDPNVFGNSSSASYAGASTSGSFSSVTRSGSSSQSTSGSGGGSDGGGTDGGGQGTLSTDSGHHGLSKGAIIAIAVVASLLGLVIFFFVARKCYRSKRVARRRRWFQSGNYYSAEPASSGDGYFTQNRISHRSSFGTTYDQGHRPVSPSDVPFDGSWSPPPLPTAPDMTMKDAVSPTVFITVPTAAHPSDHPPSPIIRTSLTESEAASLHSALESQSRSQSQMSQYVTVPDSATLKPGSGLLPDMAFPSPISVRPFSPTESWSFPKPPNDELKRRSDAILSSKQSQSTLRPPPSHSSMDTLSNDDYYTAESQAVNPFADFTSCDSHMTTIHTDPSNEDHFAPVEIIRRPFVPTMSDEMAVAPGDQVRVRRRFDDGWAYAEKLSGNARGLFPIDCLRMQDQDLPAFLAAKRLSSYAGAQPVHAT</sequence>
<feature type="transmembrane region" description="Helical" evidence="4">
    <location>
        <begin position="275"/>
        <end position="299"/>
    </location>
</feature>
<name>A0AAW0GIQ7_9APHY</name>
<dbReference type="PROSITE" id="PS50002">
    <property type="entry name" value="SH3"/>
    <property type="match status" value="1"/>
</dbReference>
<keyword evidence="1 2" id="KW-0728">SH3 domain</keyword>
<feature type="region of interest" description="Disordered" evidence="3">
    <location>
        <begin position="76"/>
        <end position="266"/>
    </location>
</feature>
<protein>
    <recommendedName>
        <fullName evidence="5">SH3 domain-containing protein</fullName>
    </recommendedName>
</protein>
<evidence type="ECO:0000256" key="4">
    <source>
        <dbReference type="SAM" id="Phobius"/>
    </source>
</evidence>
<evidence type="ECO:0000259" key="5">
    <source>
        <dbReference type="PROSITE" id="PS50002"/>
    </source>
</evidence>
<evidence type="ECO:0000313" key="6">
    <source>
        <dbReference type="EMBL" id="KAK7690123.1"/>
    </source>
</evidence>
<dbReference type="Pfam" id="PF00018">
    <property type="entry name" value="SH3_1"/>
    <property type="match status" value="1"/>
</dbReference>
<feature type="compositionally biased region" description="Polar residues" evidence="3">
    <location>
        <begin position="168"/>
        <end position="204"/>
    </location>
</feature>
<dbReference type="InterPro" id="IPR036028">
    <property type="entry name" value="SH3-like_dom_sf"/>
</dbReference>
<evidence type="ECO:0000256" key="2">
    <source>
        <dbReference type="PROSITE-ProRule" id="PRU00192"/>
    </source>
</evidence>
<feature type="compositionally biased region" description="Low complexity" evidence="3">
    <location>
        <begin position="134"/>
        <end position="167"/>
    </location>
</feature>
<feature type="compositionally biased region" description="Gly residues" evidence="3">
    <location>
        <begin position="103"/>
        <end position="133"/>
    </location>
</feature>
<feature type="region of interest" description="Disordered" evidence="3">
    <location>
        <begin position="341"/>
        <end position="360"/>
    </location>
</feature>
<feature type="region of interest" description="Disordered" evidence="3">
    <location>
        <begin position="408"/>
        <end position="432"/>
    </location>
</feature>
<keyword evidence="4" id="KW-0472">Membrane</keyword>
<dbReference type="AlphaFoldDB" id="A0AAW0GIQ7"/>
<organism evidence="6 7">
    <name type="scientific">Cerrena zonata</name>
    <dbReference type="NCBI Taxonomy" id="2478898"/>
    <lineage>
        <taxon>Eukaryota</taxon>
        <taxon>Fungi</taxon>
        <taxon>Dikarya</taxon>
        <taxon>Basidiomycota</taxon>
        <taxon>Agaricomycotina</taxon>
        <taxon>Agaricomycetes</taxon>
        <taxon>Polyporales</taxon>
        <taxon>Cerrenaceae</taxon>
        <taxon>Cerrena</taxon>
    </lineage>
</organism>
<evidence type="ECO:0000313" key="7">
    <source>
        <dbReference type="Proteomes" id="UP001385951"/>
    </source>
</evidence>
<dbReference type="SMART" id="SM00326">
    <property type="entry name" value="SH3"/>
    <property type="match status" value="1"/>
</dbReference>
<evidence type="ECO:0000256" key="1">
    <source>
        <dbReference type="ARBA" id="ARBA00022443"/>
    </source>
</evidence>
<dbReference type="EMBL" id="JASBNA010000007">
    <property type="protein sequence ID" value="KAK7690123.1"/>
    <property type="molecule type" value="Genomic_DNA"/>
</dbReference>